<evidence type="ECO:0000313" key="2">
    <source>
        <dbReference type="EMBL" id="CAF1498173.1"/>
    </source>
</evidence>
<evidence type="ECO:0000313" key="4">
    <source>
        <dbReference type="Proteomes" id="UP000663870"/>
    </source>
</evidence>
<evidence type="ECO:0000313" key="3">
    <source>
        <dbReference type="Proteomes" id="UP000663854"/>
    </source>
</evidence>
<dbReference type="EMBL" id="CAJNOL010002412">
    <property type="protein sequence ID" value="CAF1498173.1"/>
    <property type="molecule type" value="Genomic_DNA"/>
</dbReference>
<proteinExistence type="predicted"/>
<comment type="caution">
    <text evidence="1">The sequence shown here is derived from an EMBL/GenBank/DDBJ whole genome shotgun (WGS) entry which is preliminary data.</text>
</comment>
<gene>
    <name evidence="2" type="ORF">JXQ802_LOCUS40259</name>
    <name evidence="1" type="ORF">PYM288_LOCUS25767</name>
</gene>
<keyword evidence="4" id="KW-1185">Reference proteome</keyword>
<dbReference type="Proteomes" id="UP000663870">
    <property type="component" value="Unassembled WGS sequence"/>
</dbReference>
<organism evidence="1 3">
    <name type="scientific">Rotaria sordida</name>
    <dbReference type="NCBI Taxonomy" id="392033"/>
    <lineage>
        <taxon>Eukaryota</taxon>
        <taxon>Metazoa</taxon>
        <taxon>Spiralia</taxon>
        <taxon>Gnathifera</taxon>
        <taxon>Rotifera</taxon>
        <taxon>Eurotatoria</taxon>
        <taxon>Bdelloidea</taxon>
        <taxon>Philodinida</taxon>
        <taxon>Philodinidae</taxon>
        <taxon>Rotaria</taxon>
    </lineage>
</organism>
<accession>A0A814XNR4</accession>
<protein>
    <submittedName>
        <fullName evidence="1">Uncharacterized protein</fullName>
    </submittedName>
</protein>
<dbReference type="EMBL" id="CAJNOH010001448">
    <property type="protein sequence ID" value="CAF1218894.1"/>
    <property type="molecule type" value="Genomic_DNA"/>
</dbReference>
<reference evidence="1" key="1">
    <citation type="submission" date="2021-02" db="EMBL/GenBank/DDBJ databases">
        <authorList>
            <person name="Nowell W R."/>
        </authorList>
    </citation>
    <scope>NUCLEOTIDE SEQUENCE</scope>
</reference>
<evidence type="ECO:0000313" key="1">
    <source>
        <dbReference type="EMBL" id="CAF1218894.1"/>
    </source>
</evidence>
<dbReference type="AlphaFoldDB" id="A0A814XNR4"/>
<sequence length="393" mass="44620">MNSNVTSTTSLVCFIVCDGGPAGHFAAFATNLFVQNELQIIIYATGPALTKLKDLHLPNGIQLLSFTIDDFNREQQEQVAIQLIDNCLKQGALSIIVDIGNKFDGIFQSVSSKRNLPSDMIRFWCYYDNPEPYVPGGYSIKAEETIKASQYILFANINLAKTDSIIYSLPEKKIDLINKIVQGIGYYPVTEVEKLLQQREIERDTLRVHNSWTNVKHLFVYFGGNNDAYFDQAFPAFLSNLSHIDKTLVQDILFLLHQHPAAKKQNRDGLLFQEWLTKNTHIQGIISTLKTSDQAQIVADAALYYQTSMASQFVLLGLPTMQVGHEVYHDVLVKFDLCYTAINATELAIGLTRMKERSQSSDKIQQRKELIYNAIGYTPDWPNNLRRIIFDYK</sequence>
<name>A0A814XNR4_9BILA</name>
<dbReference type="Proteomes" id="UP000663854">
    <property type="component" value="Unassembled WGS sequence"/>
</dbReference>